<dbReference type="SUPFAM" id="SSF52540">
    <property type="entry name" value="P-loop containing nucleoside triphosphate hydrolases"/>
    <property type="match status" value="1"/>
</dbReference>
<dbReference type="GO" id="GO:0006281">
    <property type="term" value="P:DNA repair"/>
    <property type="evidence" value="ECO:0007669"/>
    <property type="project" value="UniProtKB-KW"/>
</dbReference>
<dbReference type="InterPro" id="IPR003395">
    <property type="entry name" value="RecF/RecN/SMC_N"/>
</dbReference>
<evidence type="ECO:0000256" key="5">
    <source>
        <dbReference type="ARBA" id="ARBA00022763"/>
    </source>
</evidence>
<reference evidence="11 12" key="1">
    <citation type="submission" date="2020-02" db="EMBL/GenBank/DDBJ databases">
        <title>Genome sequence of strain AETb3-4.</title>
        <authorList>
            <person name="Gao J."/>
            <person name="Zhang X."/>
        </authorList>
    </citation>
    <scope>NUCLEOTIDE SEQUENCE [LARGE SCALE GENOMIC DNA]</scope>
    <source>
        <strain evidence="11 12">AETb3-4</strain>
    </source>
</reference>
<keyword evidence="4" id="KW-0547">Nucleotide-binding</keyword>
<organism evidence="11 12">
    <name type="scientific">Arthrobacter wenxiniae</name>
    <dbReference type="NCBI Taxonomy" id="2713570"/>
    <lineage>
        <taxon>Bacteria</taxon>
        <taxon>Bacillati</taxon>
        <taxon>Actinomycetota</taxon>
        <taxon>Actinomycetes</taxon>
        <taxon>Micrococcales</taxon>
        <taxon>Micrococcaceae</taxon>
        <taxon>Arthrobacter</taxon>
    </lineage>
</organism>
<keyword evidence="5 9" id="KW-0227">DNA damage</keyword>
<dbReference type="RefSeq" id="WP_176636571.1">
    <property type="nucleotide sequence ID" value="NZ_JAAMFM010000043.1"/>
</dbReference>
<keyword evidence="6" id="KW-0067">ATP-binding</keyword>
<dbReference type="GO" id="GO:0005524">
    <property type="term" value="F:ATP binding"/>
    <property type="evidence" value="ECO:0007669"/>
    <property type="project" value="UniProtKB-KW"/>
</dbReference>
<feature type="domain" description="RecF/RecN/SMC N-terminal" evidence="10">
    <location>
        <begin position="2"/>
        <end position="520"/>
    </location>
</feature>
<evidence type="ECO:0000256" key="9">
    <source>
        <dbReference type="PIRNR" id="PIRNR003128"/>
    </source>
</evidence>
<dbReference type="PIRSF" id="PIRSF003128">
    <property type="entry name" value="RecN"/>
    <property type="match status" value="1"/>
</dbReference>
<dbReference type="GO" id="GO:0006310">
    <property type="term" value="P:DNA recombination"/>
    <property type="evidence" value="ECO:0007669"/>
    <property type="project" value="InterPro"/>
</dbReference>
<dbReference type="FunFam" id="3.40.50.300:FF:000356">
    <property type="entry name" value="DNA repair protein RecN"/>
    <property type="match status" value="1"/>
</dbReference>
<dbReference type="AlphaFoldDB" id="A0A7Y7IK96"/>
<evidence type="ECO:0000256" key="6">
    <source>
        <dbReference type="ARBA" id="ARBA00022840"/>
    </source>
</evidence>
<gene>
    <name evidence="11" type="primary">recN</name>
    <name evidence="11" type="ORF">G6034_18530</name>
</gene>
<keyword evidence="12" id="KW-1185">Reference proteome</keyword>
<sequence>MIEEIRIRDLGVISEATLPLGPGLSVVSGETGAGKTMVVTAVGLLLGNRADAGAVRNGARSASAEATLTLPAGHAALARAQEAGADIDEFDGGAGLILARTVSADGRSRAHVGGRSAPIGVLAELGETLVAVHGQSDQIRLKGAGPQREALDKFAAEAERKFPAAMATYVEVFERWRASQAELELLRSSSRERLREAESLATALAEIDSVAPREAEDELLKAEAVKLGNVEELRRASLGAHEALLAEDYGDGADAVTLVDTAKRLLDTVADADSELAELGKRVSEVGYLLADIARDLAGYATSLDSEGPGRLAEVEDRRGELAVLVRKYAPTITEVLDWADHARARLDELTDDSGRIETLEAAVAASLAELETLAANVTTLRRAAADSLSRKVSAELKALAMPDARLVIELAPAERGIHGADDITFLLQPHAGASPRPLGKGASGGELSRVMLALEVVLAAVDPVPTFVFDEVDSGVGGKAAVEIGRRLAMLARHVQVLVVTHLPQVAAFADQHILVTKSSVGNNSTGITTSNVRLLDDGERVRELARMLAGQEDSATAQAHARELLEDARATTP</sequence>
<evidence type="ECO:0000313" key="11">
    <source>
        <dbReference type="EMBL" id="NVM96867.1"/>
    </source>
</evidence>
<dbReference type="InterPro" id="IPR004604">
    <property type="entry name" value="DNA_recomb/repair_RecN"/>
</dbReference>
<evidence type="ECO:0000256" key="2">
    <source>
        <dbReference type="ARBA" id="ARBA00009441"/>
    </source>
</evidence>
<dbReference type="PANTHER" id="PTHR11059">
    <property type="entry name" value="DNA REPAIR PROTEIN RECN"/>
    <property type="match status" value="1"/>
</dbReference>
<dbReference type="InterPro" id="IPR027417">
    <property type="entry name" value="P-loop_NTPase"/>
</dbReference>
<dbReference type="GO" id="GO:0009432">
    <property type="term" value="P:SOS response"/>
    <property type="evidence" value="ECO:0007669"/>
    <property type="project" value="TreeGrafter"/>
</dbReference>
<evidence type="ECO:0000256" key="4">
    <source>
        <dbReference type="ARBA" id="ARBA00022741"/>
    </source>
</evidence>
<dbReference type="GO" id="GO:0043590">
    <property type="term" value="C:bacterial nucleoid"/>
    <property type="evidence" value="ECO:0007669"/>
    <property type="project" value="TreeGrafter"/>
</dbReference>
<evidence type="ECO:0000256" key="3">
    <source>
        <dbReference type="ARBA" id="ARBA00021315"/>
    </source>
</evidence>
<evidence type="ECO:0000256" key="1">
    <source>
        <dbReference type="ARBA" id="ARBA00003618"/>
    </source>
</evidence>
<accession>A0A7Y7IK96</accession>
<dbReference type="NCBIfam" id="TIGR00634">
    <property type="entry name" value="recN"/>
    <property type="match status" value="1"/>
</dbReference>
<evidence type="ECO:0000313" key="12">
    <source>
        <dbReference type="Proteomes" id="UP000543556"/>
    </source>
</evidence>
<evidence type="ECO:0000256" key="8">
    <source>
        <dbReference type="ARBA" id="ARBA00033408"/>
    </source>
</evidence>
<dbReference type="PANTHER" id="PTHR11059:SF0">
    <property type="entry name" value="DNA REPAIR PROTEIN RECN"/>
    <property type="match status" value="1"/>
</dbReference>
<comment type="caution">
    <text evidence="11">The sequence shown here is derived from an EMBL/GenBank/DDBJ whole genome shotgun (WGS) entry which is preliminary data.</text>
</comment>
<evidence type="ECO:0000259" key="10">
    <source>
        <dbReference type="Pfam" id="PF02463"/>
    </source>
</evidence>
<comment type="similarity">
    <text evidence="2 9">Belongs to the RecN family.</text>
</comment>
<protein>
    <recommendedName>
        <fullName evidence="3 9">DNA repair protein RecN</fullName>
    </recommendedName>
    <alternativeName>
        <fullName evidence="8 9">Recombination protein N</fullName>
    </alternativeName>
</protein>
<dbReference type="CDD" id="cd03241">
    <property type="entry name" value="ABC_RecN"/>
    <property type="match status" value="1"/>
</dbReference>
<dbReference type="Proteomes" id="UP000543556">
    <property type="component" value="Unassembled WGS sequence"/>
</dbReference>
<dbReference type="Pfam" id="PF02463">
    <property type="entry name" value="SMC_N"/>
    <property type="match status" value="1"/>
</dbReference>
<dbReference type="Gene3D" id="3.40.50.300">
    <property type="entry name" value="P-loop containing nucleotide triphosphate hydrolases"/>
    <property type="match status" value="2"/>
</dbReference>
<dbReference type="EMBL" id="JAAMFM010000043">
    <property type="protein sequence ID" value="NVM96867.1"/>
    <property type="molecule type" value="Genomic_DNA"/>
</dbReference>
<name>A0A7Y7IK96_9MICC</name>
<comment type="function">
    <text evidence="1 9">May be involved in recombinational repair of damaged DNA.</text>
</comment>
<proteinExistence type="inferred from homology"/>
<evidence type="ECO:0000256" key="7">
    <source>
        <dbReference type="ARBA" id="ARBA00023204"/>
    </source>
</evidence>
<keyword evidence="7 9" id="KW-0234">DNA repair</keyword>